<proteinExistence type="predicted"/>
<evidence type="ECO:0000313" key="1">
    <source>
        <dbReference type="EMBL" id="RNB68077.1"/>
    </source>
</evidence>
<dbReference type="Proteomes" id="UP000282028">
    <property type="component" value="Unassembled WGS sequence"/>
</dbReference>
<dbReference type="AlphaFoldDB" id="A0A3M8BY97"/>
<evidence type="ECO:0000313" key="2">
    <source>
        <dbReference type="Proteomes" id="UP000282028"/>
    </source>
</evidence>
<evidence type="ECO:0008006" key="3">
    <source>
        <dbReference type="Google" id="ProtNLM"/>
    </source>
</evidence>
<dbReference type="EMBL" id="RHHR01000047">
    <property type="protein sequence ID" value="RNB68077.1"/>
    <property type="molecule type" value="Genomic_DNA"/>
</dbReference>
<gene>
    <name evidence="1" type="ORF">EDM52_21425</name>
</gene>
<reference evidence="1 2" key="1">
    <citation type="submission" date="2018-10" db="EMBL/GenBank/DDBJ databases">
        <title>Phylogenomics of Brevibacillus.</title>
        <authorList>
            <person name="Dunlap C."/>
        </authorList>
    </citation>
    <scope>NUCLEOTIDE SEQUENCE [LARGE SCALE GENOMIC DNA]</scope>
    <source>
        <strain evidence="1 2">JCM 12215</strain>
    </source>
</reference>
<protein>
    <recommendedName>
        <fullName evidence="3">Acetylglutamate kinase</fullName>
    </recommendedName>
</protein>
<dbReference type="OrthoDB" id="2603324at2"/>
<accession>A0A3M8BY97</accession>
<name>A0A3M8BY97_9BACL</name>
<comment type="caution">
    <text evidence="1">The sequence shown here is derived from an EMBL/GenBank/DDBJ whole genome shotgun (WGS) entry which is preliminary data.</text>
</comment>
<sequence length="184" mass="21154">MCITKAYLDLNNLMRTLWEQHVAWTRMLIISIAAGLPDEELVTKRLLRNAVDMANVMKSFYGDAIASTFEALFRDHFIFAAQLVKAAKADDNRAAVETEKNWYENANEIAAFLQRVNPYWSEEAFRAMLHEHLALTKTEAVNRLTGYFAVDIATFDKVKRQALEMADAFTMGIVRQFPNYFICE</sequence>
<organism evidence="1 2">
    <name type="scientific">Brevibacillus invocatus</name>
    <dbReference type="NCBI Taxonomy" id="173959"/>
    <lineage>
        <taxon>Bacteria</taxon>
        <taxon>Bacillati</taxon>
        <taxon>Bacillota</taxon>
        <taxon>Bacilli</taxon>
        <taxon>Bacillales</taxon>
        <taxon>Paenibacillaceae</taxon>
        <taxon>Brevibacillus</taxon>
    </lineage>
</organism>
<keyword evidence="2" id="KW-1185">Reference proteome</keyword>